<dbReference type="AlphaFoldDB" id="A0A1H3B8K9"/>
<sequence length="64" mass="6785">MKIVLNGEPRNVRAETLSDLLEECGYSGAVATAVNEAFVASNLRIAHKLTDGDRVEVVAPMQGG</sequence>
<gene>
    <name evidence="1" type="ORF">SAMN05444358_10592</name>
</gene>
<dbReference type="InterPro" id="IPR016155">
    <property type="entry name" value="Mopterin_synth/thiamin_S_b"/>
</dbReference>
<organism evidence="1 2">
    <name type="scientific">Ruegeria halocynthiae</name>
    <dbReference type="NCBI Taxonomy" id="985054"/>
    <lineage>
        <taxon>Bacteria</taxon>
        <taxon>Pseudomonadati</taxon>
        <taxon>Pseudomonadota</taxon>
        <taxon>Alphaproteobacteria</taxon>
        <taxon>Rhodobacterales</taxon>
        <taxon>Roseobacteraceae</taxon>
        <taxon>Ruegeria</taxon>
    </lineage>
</organism>
<dbReference type="Proteomes" id="UP000183400">
    <property type="component" value="Unassembled WGS sequence"/>
</dbReference>
<protein>
    <submittedName>
        <fullName evidence="1">Sulfur carrier protein</fullName>
    </submittedName>
</protein>
<dbReference type="Pfam" id="PF02597">
    <property type="entry name" value="ThiS"/>
    <property type="match status" value="1"/>
</dbReference>
<dbReference type="NCBIfam" id="TIGR01683">
    <property type="entry name" value="thiS"/>
    <property type="match status" value="1"/>
</dbReference>
<dbReference type="EMBL" id="FNNP01000005">
    <property type="protein sequence ID" value="SDX38243.1"/>
    <property type="molecule type" value="Genomic_DNA"/>
</dbReference>
<dbReference type="PANTHER" id="PTHR34472:SF1">
    <property type="entry name" value="SULFUR CARRIER PROTEIN THIS"/>
    <property type="match status" value="1"/>
</dbReference>
<dbReference type="InterPro" id="IPR010035">
    <property type="entry name" value="Thi_S"/>
</dbReference>
<dbReference type="InterPro" id="IPR012675">
    <property type="entry name" value="Beta-grasp_dom_sf"/>
</dbReference>
<evidence type="ECO:0000313" key="2">
    <source>
        <dbReference type="Proteomes" id="UP000183400"/>
    </source>
</evidence>
<dbReference type="Gene3D" id="3.10.20.30">
    <property type="match status" value="1"/>
</dbReference>
<name>A0A1H3B8K9_9RHOB</name>
<dbReference type="OrthoDB" id="197113at2"/>
<dbReference type="SUPFAM" id="SSF54285">
    <property type="entry name" value="MoaD/ThiS"/>
    <property type="match status" value="1"/>
</dbReference>
<dbReference type="STRING" id="985054.SAMN05444358_10592"/>
<dbReference type="CDD" id="cd00565">
    <property type="entry name" value="Ubl_ThiS"/>
    <property type="match status" value="1"/>
</dbReference>
<reference evidence="2" key="1">
    <citation type="submission" date="2016-10" db="EMBL/GenBank/DDBJ databases">
        <authorList>
            <person name="Varghese N."/>
            <person name="Submissions S."/>
        </authorList>
    </citation>
    <scope>NUCLEOTIDE SEQUENCE [LARGE SCALE GENOMIC DNA]</scope>
    <source>
        <strain evidence="2">DSM 27839</strain>
    </source>
</reference>
<dbReference type="RefSeq" id="WP_074737478.1">
    <property type="nucleotide sequence ID" value="NZ_FNNP01000005.1"/>
</dbReference>
<accession>A0A1H3B8K9</accession>
<proteinExistence type="predicted"/>
<evidence type="ECO:0000313" key="1">
    <source>
        <dbReference type="EMBL" id="SDX38243.1"/>
    </source>
</evidence>
<dbReference type="PANTHER" id="PTHR34472">
    <property type="entry name" value="SULFUR CARRIER PROTEIN THIS"/>
    <property type="match status" value="1"/>
</dbReference>
<dbReference type="InterPro" id="IPR003749">
    <property type="entry name" value="ThiS/MoaD-like"/>
</dbReference>
<keyword evidence="2" id="KW-1185">Reference proteome</keyword>